<sequence>MHHIRAVSETISLAMTWYRVLPLKARNLAMAGPSADDNVQIDRRTSRSICDAVGERLQQSLRPEPRLPTNLEQLLNELQRREREPH</sequence>
<dbReference type="EMBL" id="JAGIKT010000057">
    <property type="protein sequence ID" value="MBP0114087.1"/>
    <property type="molecule type" value="Genomic_DNA"/>
</dbReference>
<protein>
    <submittedName>
        <fullName evidence="1">Uncharacterized protein</fullName>
    </submittedName>
</protein>
<evidence type="ECO:0000313" key="2">
    <source>
        <dbReference type="Proteomes" id="UP000669317"/>
    </source>
</evidence>
<gene>
    <name evidence="1" type="ORF">JWS04_23980</name>
</gene>
<proteinExistence type="predicted"/>
<accession>A0ABS4A0Z3</accession>
<evidence type="ECO:0000313" key="1">
    <source>
        <dbReference type="EMBL" id="MBP0114087.1"/>
    </source>
</evidence>
<reference evidence="1 2" key="1">
    <citation type="submission" date="2021-03" db="EMBL/GenBank/DDBJ databases">
        <title>Genome Sequence of Bradyrhizobium vignae strain ISRA400.</title>
        <authorList>
            <person name="Tisa L.S."/>
            <person name="Svistoonoff S."/>
            <person name="Hocher V."/>
            <person name="Fall S."/>
            <person name="Zaiya A."/>
            <person name="Naing D."/>
            <person name="Niang N."/>
            <person name="Diouf A."/>
            <person name="Dasylva M.C."/>
            <person name="Toure O."/>
            <person name="Gueye M."/>
            <person name="Gully D."/>
            <person name="Tisseyre P."/>
            <person name="Simpson S."/>
            <person name="Morris K."/>
            <person name="Thomas W.K."/>
        </authorList>
    </citation>
    <scope>NUCLEOTIDE SEQUENCE [LARGE SCALE GENOMIC DNA]</scope>
    <source>
        <strain evidence="1 2">ISRA400</strain>
    </source>
</reference>
<dbReference type="RefSeq" id="WP_122403554.1">
    <property type="nucleotide sequence ID" value="NZ_JAGIKT010000057.1"/>
</dbReference>
<keyword evidence="2" id="KW-1185">Reference proteome</keyword>
<name>A0ABS4A0Z3_9BRAD</name>
<comment type="caution">
    <text evidence="1">The sequence shown here is derived from an EMBL/GenBank/DDBJ whole genome shotgun (WGS) entry which is preliminary data.</text>
</comment>
<dbReference type="Proteomes" id="UP000669317">
    <property type="component" value="Unassembled WGS sequence"/>
</dbReference>
<organism evidence="1 2">
    <name type="scientific">Bradyrhizobium vignae</name>
    <dbReference type="NCBI Taxonomy" id="1549949"/>
    <lineage>
        <taxon>Bacteria</taxon>
        <taxon>Pseudomonadati</taxon>
        <taxon>Pseudomonadota</taxon>
        <taxon>Alphaproteobacteria</taxon>
        <taxon>Hyphomicrobiales</taxon>
        <taxon>Nitrobacteraceae</taxon>
        <taxon>Bradyrhizobium</taxon>
    </lineage>
</organism>